<evidence type="ECO:0000313" key="3">
    <source>
        <dbReference type="Proteomes" id="UP001292079"/>
    </source>
</evidence>
<evidence type="ECO:0000256" key="1">
    <source>
        <dbReference type="SAM" id="Phobius"/>
    </source>
</evidence>
<feature type="transmembrane region" description="Helical" evidence="1">
    <location>
        <begin position="160"/>
        <end position="189"/>
    </location>
</feature>
<keyword evidence="1" id="KW-1133">Transmembrane helix</keyword>
<dbReference type="Pfam" id="PF10269">
    <property type="entry name" value="Tmemb_185A"/>
    <property type="match status" value="2"/>
</dbReference>
<feature type="transmembrane region" description="Helical" evidence="1">
    <location>
        <begin position="201"/>
        <end position="224"/>
    </location>
</feature>
<dbReference type="InterPro" id="IPR019396">
    <property type="entry name" value="TM_Fragile-X-F-assoc"/>
</dbReference>
<dbReference type="PANTHER" id="PTHR13568:SF6">
    <property type="entry name" value="TRANSMEMBRANE PROTEIN 185A"/>
    <property type="match status" value="1"/>
</dbReference>
<feature type="transmembrane region" description="Helical" evidence="1">
    <location>
        <begin position="20"/>
        <end position="41"/>
    </location>
</feature>
<feature type="transmembrane region" description="Helical" evidence="1">
    <location>
        <begin position="236"/>
        <end position="258"/>
    </location>
</feature>
<protein>
    <submittedName>
        <fullName evidence="2">Uncharacterized protein</fullName>
    </submittedName>
</protein>
<reference evidence="2" key="1">
    <citation type="submission" date="2022-04" db="EMBL/GenBank/DDBJ databases">
        <authorList>
            <person name="Xu L."/>
            <person name="Lv Z."/>
        </authorList>
    </citation>
    <scope>NUCLEOTIDE SEQUENCE</scope>
    <source>
        <strain evidence="2">LV_2022a</strain>
    </source>
</reference>
<proteinExistence type="predicted"/>
<dbReference type="PANTHER" id="PTHR13568">
    <property type="entry name" value="FAM11A, B PROTEIN"/>
    <property type="match status" value="1"/>
</dbReference>
<accession>A0AAE1ZG09</accession>
<evidence type="ECO:0000313" key="2">
    <source>
        <dbReference type="EMBL" id="KAK4472627.1"/>
    </source>
</evidence>
<feature type="transmembrane region" description="Helical" evidence="1">
    <location>
        <begin position="53"/>
        <end position="72"/>
    </location>
</feature>
<feature type="transmembrane region" description="Helical" evidence="1">
    <location>
        <begin position="79"/>
        <end position="97"/>
    </location>
</feature>
<keyword evidence="1" id="KW-0812">Transmembrane</keyword>
<sequence length="354" mass="41150">MKSSLMILQNYEQNAIIQKIIFLFVFLTFLILCLLRTNNYICINTWLMFTPFWLWNIIVFTGLFILFLYKSFTITKFSLFYCLYQILLFTSQIFICIKLEENMLSWCSVFIPIYGLCILGFFTFTKEFCKLTLCDCEKFLALNIPSIILTGLRLDDYINWTWILVLIPFWITMGLIIALLLLLICMLCGLNRLTQKDLHDIIFIIGCLSIAFTFLTFVILLVCQLDKIKLFTYTEIFLPLIICIIFMLILTIFTEWLMNKVFGNTNNPNERNCTMEYITGSRSLRTASHGMSSDFHKDSTGRIPPGSFENNVGTVVSFNTNANNSNLSDEKMHFLYSNKLNQPIINENSISLPD</sequence>
<reference evidence="2" key="2">
    <citation type="journal article" date="2023" name="Infect Dis Poverty">
        <title>Chromosome-scale genome of the human blood fluke Schistosoma mekongi and its implications for public health.</title>
        <authorList>
            <person name="Zhou M."/>
            <person name="Xu L."/>
            <person name="Xu D."/>
            <person name="Chen W."/>
            <person name="Khan J."/>
            <person name="Hu Y."/>
            <person name="Huang H."/>
            <person name="Wei H."/>
            <person name="Zhang Y."/>
            <person name="Chusongsang P."/>
            <person name="Tanasarnprasert K."/>
            <person name="Hu X."/>
            <person name="Limpanont Y."/>
            <person name="Lv Z."/>
        </authorList>
    </citation>
    <scope>NUCLEOTIDE SEQUENCE</scope>
    <source>
        <strain evidence="2">LV_2022a</strain>
    </source>
</reference>
<comment type="caution">
    <text evidence="2">The sequence shown here is derived from an EMBL/GenBank/DDBJ whole genome shotgun (WGS) entry which is preliminary data.</text>
</comment>
<keyword evidence="1" id="KW-0472">Membrane</keyword>
<dbReference type="AlphaFoldDB" id="A0AAE1ZG09"/>
<organism evidence="2 3">
    <name type="scientific">Schistosoma mekongi</name>
    <name type="common">Parasitic worm</name>
    <dbReference type="NCBI Taxonomy" id="38744"/>
    <lineage>
        <taxon>Eukaryota</taxon>
        <taxon>Metazoa</taxon>
        <taxon>Spiralia</taxon>
        <taxon>Lophotrochozoa</taxon>
        <taxon>Platyhelminthes</taxon>
        <taxon>Trematoda</taxon>
        <taxon>Digenea</taxon>
        <taxon>Strigeidida</taxon>
        <taxon>Schistosomatoidea</taxon>
        <taxon>Schistosomatidae</taxon>
        <taxon>Schistosoma</taxon>
    </lineage>
</organism>
<dbReference type="EMBL" id="JALJAT010000002">
    <property type="protein sequence ID" value="KAK4472627.1"/>
    <property type="molecule type" value="Genomic_DNA"/>
</dbReference>
<keyword evidence="3" id="KW-1185">Reference proteome</keyword>
<feature type="transmembrane region" description="Helical" evidence="1">
    <location>
        <begin position="103"/>
        <end position="124"/>
    </location>
</feature>
<gene>
    <name evidence="2" type="ORF">MN116_003862</name>
</gene>
<name>A0AAE1ZG09_SCHME</name>
<dbReference type="Proteomes" id="UP001292079">
    <property type="component" value="Unassembled WGS sequence"/>
</dbReference>